<dbReference type="InterPro" id="IPR029063">
    <property type="entry name" value="SAM-dependent_MTases_sf"/>
</dbReference>
<proteinExistence type="predicted"/>
<organism evidence="1 2">
    <name type="scientific">Vibrio sinaloensis DSM 21326</name>
    <dbReference type="NCBI Taxonomy" id="945550"/>
    <lineage>
        <taxon>Bacteria</taxon>
        <taxon>Pseudomonadati</taxon>
        <taxon>Pseudomonadota</taxon>
        <taxon>Gammaproteobacteria</taxon>
        <taxon>Vibrionales</taxon>
        <taxon>Vibrionaceae</taxon>
        <taxon>Vibrio</taxon>
        <taxon>Vibrio oreintalis group</taxon>
    </lineage>
</organism>
<sequence length="244" mass="27573">MDATIHSTKTEISSSSDIEYIDGETFNQLAKQLDMLFPTAKPFHLLEVGGGRGLYADKVLTKYPSADVTLIEPDKGVLELNRPNNRKHLHCSLFEEHTFDQHYDIIQFNWVLHHFVANTYYETILLQQQALRTAYDQLADNGLVVMFENFHEGILVNNLTNEWLGSDVASSNLDPSIRRLITSNARSAVCFHNRSTWHDMLLNAGFEVILHVPPHSLRSLGQFSAIPTEAKQQNSGLIIAKKAN</sequence>
<dbReference type="OrthoDB" id="5885776at2"/>
<evidence type="ECO:0000313" key="1">
    <source>
        <dbReference type="EMBL" id="EGA69067.1"/>
    </source>
</evidence>
<dbReference type="EMBL" id="AEVT01000093">
    <property type="protein sequence ID" value="EGA69067.1"/>
    <property type="molecule type" value="Genomic_DNA"/>
</dbReference>
<comment type="caution">
    <text evidence="1">The sequence shown here is derived from an EMBL/GenBank/DDBJ whole genome shotgun (WGS) entry which is preliminary data.</text>
</comment>
<gene>
    <name evidence="1" type="ORF">VISI1226_07168</name>
</gene>
<name>E8MAB8_PHOS4</name>
<accession>E8MAB8</accession>
<dbReference type="CDD" id="cd02440">
    <property type="entry name" value="AdoMet_MTases"/>
    <property type="match status" value="1"/>
</dbReference>
<dbReference type="Proteomes" id="UP000006228">
    <property type="component" value="Unassembled WGS sequence"/>
</dbReference>
<evidence type="ECO:0000313" key="2">
    <source>
        <dbReference type="Proteomes" id="UP000006228"/>
    </source>
</evidence>
<dbReference type="RefSeq" id="WP_008079288.1">
    <property type="nucleotide sequence ID" value="NZ_AEVT01000093.1"/>
</dbReference>
<dbReference type="AlphaFoldDB" id="E8MAB8"/>
<dbReference type="eggNOG" id="COG2226">
    <property type="taxonomic scope" value="Bacteria"/>
</dbReference>
<dbReference type="SUPFAM" id="SSF53335">
    <property type="entry name" value="S-adenosyl-L-methionine-dependent methyltransferases"/>
    <property type="match status" value="1"/>
</dbReference>
<reference evidence="1 2" key="1">
    <citation type="journal article" date="2012" name="Int. J. Syst. Evol. Microbiol.">
        <title>Vibrio caribbeanicus sp. nov., isolated from the marine sponge Scleritoderma cyanea.</title>
        <authorList>
            <person name="Hoffmann M."/>
            <person name="Monday S.R."/>
            <person name="Allard M.W."/>
            <person name="Strain E.A."/>
            <person name="Whittaker P."/>
            <person name="Naum M."/>
            <person name="McCarthy P.J."/>
            <person name="Lopez J.V."/>
            <person name="Fischer M."/>
            <person name="Brown E.W."/>
        </authorList>
    </citation>
    <scope>NUCLEOTIDE SEQUENCE [LARGE SCALE GENOMIC DNA]</scope>
    <source>
        <strain evidence="2">DSMZ 21326</strain>
    </source>
</reference>
<dbReference type="Gene3D" id="3.40.50.150">
    <property type="entry name" value="Vaccinia Virus protein VP39"/>
    <property type="match status" value="1"/>
</dbReference>
<dbReference type="GeneID" id="95570519"/>
<protein>
    <submittedName>
        <fullName evidence="1">Uncharacterized protein</fullName>
    </submittedName>
</protein>
<dbReference type="Pfam" id="PF13489">
    <property type="entry name" value="Methyltransf_23"/>
    <property type="match status" value="1"/>
</dbReference>